<dbReference type="InterPro" id="IPR022398">
    <property type="entry name" value="Peptidase_S8_His-AS"/>
</dbReference>
<feature type="domain" description="PA" evidence="12">
    <location>
        <begin position="475"/>
        <end position="561"/>
    </location>
</feature>
<feature type="active site" description="Charge relay system" evidence="7">
    <location>
        <position position="295"/>
    </location>
</feature>
<keyword evidence="2" id="KW-0964">Secreted</keyword>
<evidence type="ECO:0000256" key="6">
    <source>
        <dbReference type="ARBA" id="ARBA00022825"/>
    </source>
</evidence>
<gene>
    <name evidence="14" type="ORF">ACFFRI_16410</name>
</gene>
<dbReference type="InterPro" id="IPR050131">
    <property type="entry name" value="Peptidase_S8_subtilisin-like"/>
</dbReference>
<feature type="compositionally biased region" description="Low complexity" evidence="9">
    <location>
        <begin position="37"/>
        <end position="53"/>
    </location>
</feature>
<evidence type="ECO:0000256" key="1">
    <source>
        <dbReference type="ARBA" id="ARBA00011073"/>
    </source>
</evidence>
<reference evidence="14 15" key="1">
    <citation type="submission" date="2024-09" db="EMBL/GenBank/DDBJ databases">
        <authorList>
            <person name="Sun Q."/>
            <person name="Mori K."/>
        </authorList>
    </citation>
    <scope>NUCLEOTIDE SEQUENCE [LARGE SCALE GENOMIC DNA]</scope>
    <source>
        <strain evidence="14 15">JCM 9626</strain>
    </source>
</reference>
<evidence type="ECO:0000256" key="3">
    <source>
        <dbReference type="ARBA" id="ARBA00022670"/>
    </source>
</evidence>
<feature type="chain" id="PRO_5045061106" evidence="10">
    <location>
        <begin position="37"/>
        <end position="1240"/>
    </location>
</feature>
<dbReference type="EMBL" id="JBHMDG010000022">
    <property type="protein sequence ID" value="MFB9314642.1"/>
    <property type="molecule type" value="Genomic_DNA"/>
</dbReference>
<dbReference type="InterPro" id="IPR003137">
    <property type="entry name" value="PA_domain"/>
</dbReference>
<evidence type="ECO:0000256" key="9">
    <source>
        <dbReference type="SAM" id="MobiDB-lite"/>
    </source>
</evidence>
<keyword evidence="5 7" id="KW-0378">Hydrolase</keyword>
<keyword evidence="15" id="KW-1185">Reference proteome</keyword>
<sequence>MNHPTTARRTGAASRRSLRAPLVAVVAMTIAGTGLAAAGPSGADEAAPGAPAAKTVTSPGIGDKVDVPGSSKGATSWFVRLRGPGALAVQSRTDTGGTSGAKGLTRAARDRVTAVGRLTDAVVATANRADDDAVVLYRSSFSVPGVALHADAAAIRAVAARPDVVDVVPIVAKQLIEPVTDTSGASSGRSDTPTNAPSNELTGAASTWRATGNIGTGETIAVIDTGLDYTHADFGGSGVPRDWYAAGRNASMVDGTYDPAIVVPGHDFAGQNYNGQTVTTPRPDENPIDGPGGGHGTHVSGTAAGRGVTAEGTTFTGDYRELTPAQARGMEVAPGAAPGAKILPLKVFGDFGGSTDLAGAALEWVAGAVARGQRIDVVNLSLGSSFSPVDDPENDMVAALVDAGVVPVISAGNSGDVTDVAGSPGDSVAALTVAASASGYARLDTVQVVEPADLAGDGPFLAQYSQDWFDTLDNTGPVTNLTQASNAEGCQAYNADDTARVEGKMVWLEWDQANLTCGSATRFDNAAKAGASGVVLASTSKEFEAGIAGNTAIPGVELNAAATAKMRPAMEAGTLVIRIADELKQTVETQNDDLTDTLASFTSRGVHGTIADVVKPDVSAPGVNIVSAGMGTGTGSEQMSGTSMASPHTAGVVALTRVAHPTWSARRIKTVVMNTAAHEVTAPDGTAYSNLMQGTGRIDAVAAGASQVTVESVENPDLVTASFGVVEVARDGVTQKRTLRLTNTGDADQAYDVNYRERVGTPGAKISVTPSTVTVPAGGTAEVTVTFSVPDREALRRTVDPGQAKSRLTSHVPNTSGVVAFTAKGAAADDTTPTTPPLWVAVFAAPKPVSSLAATKPVVLPAGRAGSTSGSQETSAGLTLTGSGLAQGYGTAAWSSRVTPLVAGVRSPRLPASTTSTATMAGGDILQVGASSTSPLNRSDRSKGTLAVGIQTAGPIIGLGTTTYPVVHYDVDRDGLEDFQTYANYDQKKNVPVALTVDVGTQIVVDEQPVNGLAAGNLGQYDNDTVVLPVALRALGYTKSTKATVVDYWVTTESQYAPANADGEKGPLDKVKPTAFDVYNPPVWFSRSGTTASSTSFAVGSAANARLRIHRAVTRAGATGSVLVIGHDNGTGGRTSRVTWRAPAPTRAASQTQVRLHDRRVDVDQRTSITVTVRASGRPATGRVQVQLSGQAWVTHWLRNGAVTVRVSTSRPGLTSVRARYLGSASTAPSNGSARLTVER</sequence>
<dbReference type="PROSITE" id="PS51892">
    <property type="entry name" value="SUBTILASE"/>
    <property type="match status" value="1"/>
</dbReference>
<feature type="active site" description="Charge relay system" evidence="7">
    <location>
        <position position="643"/>
    </location>
</feature>
<feature type="region of interest" description="Disordered" evidence="9">
    <location>
        <begin position="37"/>
        <end position="68"/>
    </location>
</feature>
<evidence type="ECO:0000313" key="15">
    <source>
        <dbReference type="Proteomes" id="UP001589750"/>
    </source>
</evidence>
<comment type="similarity">
    <text evidence="1 7 8">Belongs to the peptidase S8 family.</text>
</comment>
<evidence type="ECO:0000256" key="10">
    <source>
        <dbReference type="SAM" id="SignalP"/>
    </source>
</evidence>
<proteinExistence type="inferred from homology"/>
<feature type="domain" description="Peptidase S8/S53" evidence="11">
    <location>
        <begin position="215"/>
        <end position="696"/>
    </location>
</feature>
<feature type="active site" description="Charge relay system" evidence="7">
    <location>
        <position position="224"/>
    </location>
</feature>
<feature type="signal peptide" evidence="10">
    <location>
        <begin position="1"/>
        <end position="36"/>
    </location>
</feature>
<evidence type="ECO:0000259" key="11">
    <source>
        <dbReference type="Pfam" id="PF00082"/>
    </source>
</evidence>
<dbReference type="Gene3D" id="3.40.50.200">
    <property type="entry name" value="Peptidase S8/S53 domain"/>
    <property type="match status" value="2"/>
</dbReference>
<accession>A0ABV5KDY6</accession>
<dbReference type="Proteomes" id="UP001589750">
    <property type="component" value="Unassembled WGS sequence"/>
</dbReference>
<name>A0ABV5KDY6_9ACTN</name>
<dbReference type="InterPro" id="IPR013783">
    <property type="entry name" value="Ig-like_fold"/>
</dbReference>
<feature type="domain" description="Bacterial Ig-like" evidence="13">
    <location>
        <begin position="1161"/>
        <end position="1238"/>
    </location>
</feature>
<dbReference type="PROSITE" id="PS00136">
    <property type="entry name" value="SUBTILASE_ASP"/>
    <property type="match status" value="1"/>
</dbReference>
<feature type="region of interest" description="Disordered" evidence="9">
    <location>
        <begin position="181"/>
        <end position="210"/>
    </location>
</feature>
<evidence type="ECO:0000256" key="4">
    <source>
        <dbReference type="ARBA" id="ARBA00022729"/>
    </source>
</evidence>
<protein>
    <submittedName>
        <fullName evidence="14">S8 family serine peptidase</fullName>
    </submittedName>
</protein>
<organism evidence="14 15">
    <name type="scientific">Nocardioides plantarum</name>
    <dbReference type="NCBI Taxonomy" id="29299"/>
    <lineage>
        <taxon>Bacteria</taxon>
        <taxon>Bacillati</taxon>
        <taxon>Actinomycetota</taxon>
        <taxon>Actinomycetes</taxon>
        <taxon>Propionibacteriales</taxon>
        <taxon>Nocardioidaceae</taxon>
        <taxon>Nocardioides</taxon>
    </lineage>
</organism>
<keyword evidence="3 7" id="KW-0645">Protease</keyword>
<comment type="caution">
    <text evidence="14">The sequence shown here is derived from an EMBL/GenBank/DDBJ whole genome shotgun (WGS) entry which is preliminary data.</text>
</comment>
<dbReference type="SUPFAM" id="SSF52743">
    <property type="entry name" value="Subtilisin-like"/>
    <property type="match status" value="1"/>
</dbReference>
<dbReference type="RefSeq" id="WP_140011200.1">
    <property type="nucleotide sequence ID" value="NZ_JBHMDG010000022.1"/>
</dbReference>
<dbReference type="Pfam" id="PF00082">
    <property type="entry name" value="Peptidase_S8"/>
    <property type="match status" value="1"/>
</dbReference>
<dbReference type="Pfam" id="PF02225">
    <property type="entry name" value="PA"/>
    <property type="match status" value="1"/>
</dbReference>
<keyword evidence="2" id="KW-0134">Cell wall</keyword>
<feature type="region of interest" description="Disordered" evidence="9">
    <location>
        <begin position="278"/>
        <end position="311"/>
    </location>
</feature>
<dbReference type="InterPro" id="IPR000209">
    <property type="entry name" value="Peptidase_S8/S53_dom"/>
</dbReference>
<keyword evidence="4 10" id="KW-0732">Signal</keyword>
<evidence type="ECO:0000256" key="5">
    <source>
        <dbReference type="ARBA" id="ARBA00022801"/>
    </source>
</evidence>
<dbReference type="InterPro" id="IPR032109">
    <property type="entry name" value="Big_3_5"/>
</dbReference>
<dbReference type="PANTHER" id="PTHR43806">
    <property type="entry name" value="PEPTIDASE S8"/>
    <property type="match status" value="1"/>
</dbReference>
<evidence type="ECO:0000259" key="12">
    <source>
        <dbReference type="Pfam" id="PF02225"/>
    </source>
</evidence>
<evidence type="ECO:0000259" key="13">
    <source>
        <dbReference type="Pfam" id="PF16640"/>
    </source>
</evidence>
<dbReference type="PRINTS" id="PR00723">
    <property type="entry name" value="SUBTILISIN"/>
</dbReference>
<dbReference type="CDD" id="cd07474">
    <property type="entry name" value="Peptidases_S8_subtilisin_Vpr-like"/>
    <property type="match status" value="1"/>
</dbReference>
<evidence type="ECO:0000256" key="8">
    <source>
        <dbReference type="RuleBase" id="RU003355"/>
    </source>
</evidence>
<dbReference type="PROSITE" id="PS00138">
    <property type="entry name" value="SUBTILASE_SER"/>
    <property type="match status" value="1"/>
</dbReference>
<dbReference type="InterPro" id="IPR015500">
    <property type="entry name" value="Peptidase_S8_subtilisin-rel"/>
</dbReference>
<evidence type="ECO:0000313" key="14">
    <source>
        <dbReference type="EMBL" id="MFB9314642.1"/>
    </source>
</evidence>
<evidence type="ECO:0000256" key="7">
    <source>
        <dbReference type="PROSITE-ProRule" id="PRU01240"/>
    </source>
</evidence>
<dbReference type="InterPro" id="IPR036852">
    <property type="entry name" value="Peptidase_S8/S53_dom_sf"/>
</dbReference>
<dbReference type="InterPro" id="IPR023827">
    <property type="entry name" value="Peptidase_S8_Asp-AS"/>
</dbReference>
<dbReference type="InterPro" id="IPR023828">
    <property type="entry name" value="Peptidase_S8_Ser-AS"/>
</dbReference>
<dbReference type="Gene3D" id="2.60.40.10">
    <property type="entry name" value="Immunoglobulins"/>
    <property type="match status" value="1"/>
</dbReference>
<keyword evidence="6 7" id="KW-0720">Serine protease</keyword>
<dbReference type="PANTHER" id="PTHR43806:SF11">
    <property type="entry name" value="CEREVISIN-RELATED"/>
    <property type="match status" value="1"/>
</dbReference>
<evidence type="ECO:0000256" key="2">
    <source>
        <dbReference type="ARBA" id="ARBA00022512"/>
    </source>
</evidence>
<dbReference type="InterPro" id="IPR034213">
    <property type="entry name" value="S8_Vpr-like"/>
</dbReference>
<dbReference type="PROSITE" id="PS00137">
    <property type="entry name" value="SUBTILASE_HIS"/>
    <property type="match status" value="1"/>
</dbReference>
<dbReference type="Pfam" id="PF16640">
    <property type="entry name" value="Big_3_5"/>
    <property type="match status" value="1"/>
</dbReference>